<dbReference type="AlphaFoldDB" id="A0AAN6UY61"/>
<feature type="compositionally biased region" description="Polar residues" evidence="1">
    <location>
        <begin position="410"/>
        <end position="422"/>
    </location>
</feature>
<dbReference type="GeneID" id="87818388"/>
<reference evidence="2" key="1">
    <citation type="journal article" date="2023" name="Mol. Phylogenet. Evol.">
        <title>Genome-scale phylogeny and comparative genomics of the fungal order Sordariales.</title>
        <authorList>
            <person name="Hensen N."/>
            <person name="Bonometti L."/>
            <person name="Westerberg I."/>
            <person name="Brannstrom I.O."/>
            <person name="Guillou S."/>
            <person name="Cros-Aarteil S."/>
            <person name="Calhoun S."/>
            <person name="Haridas S."/>
            <person name="Kuo A."/>
            <person name="Mondo S."/>
            <person name="Pangilinan J."/>
            <person name="Riley R."/>
            <person name="LaButti K."/>
            <person name="Andreopoulos B."/>
            <person name="Lipzen A."/>
            <person name="Chen C."/>
            <person name="Yan M."/>
            <person name="Daum C."/>
            <person name="Ng V."/>
            <person name="Clum A."/>
            <person name="Steindorff A."/>
            <person name="Ohm R.A."/>
            <person name="Martin F."/>
            <person name="Silar P."/>
            <person name="Natvig D.O."/>
            <person name="Lalanne C."/>
            <person name="Gautier V."/>
            <person name="Ament-Velasquez S.L."/>
            <person name="Kruys A."/>
            <person name="Hutchinson M.I."/>
            <person name="Powell A.J."/>
            <person name="Barry K."/>
            <person name="Miller A.N."/>
            <person name="Grigoriev I.V."/>
            <person name="Debuchy R."/>
            <person name="Gladieux P."/>
            <person name="Hiltunen Thoren M."/>
            <person name="Johannesson H."/>
        </authorList>
    </citation>
    <scope>NUCLEOTIDE SEQUENCE</scope>
    <source>
        <strain evidence="2">CBS 141.50</strain>
    </source>
</reference>
<name>A0AAN6UY61_9PEZI</name>
<gene>
    <name evidence="2" type="ORF">C8A04DRAFT_31512</name>
</gene>
<evidence type="ECO:0000313" key="3">
    <source>
        <dbReference type="Proteomes" id="UP001302676"/>
    </source>
</evidence>
<reference evidence="2" key="2">
    <citation type="submission" date="2023-05" db="EMBL/GenBank/DDBJ databases">
        <authorList>
            <consortium name="Lawrence Berkeley National Laboratory"/>
            <person name="Steindorff A."/>
            <person name="Hensen N."/>
            <person name="Bonometti L."/>
            <person name="Westerberg I."/>
            <person name="Brannstrom I.O."/>
            <person name="Guillou S."/>
            <person name="Cros-Aarteil S."/>
            <person name="Calhoun S."/>
            <person name="Haridas S."/>
            <person name="Kuo A."/>
            <person name="Mondo S."/>
            <person name="Pangilinan J."/>
            <person name="Riley R."/>
            <person name="Labutti K."/>
            <person name="Andreopoulos B."/>
            <person name="Lipzen A."/>
            <person name="Chen C."/>
            <person name="Yanf M."/>
            <person name="Daum C."/>
            <person name="Ng V."/>
            <person name="Clum A."/>
            <person name="Ohm R."/>
            <person name="Martin F."/>
            <person name="Silar P."/>
            <person name="Natvig D."/>
            <person name="Lalanne C."/>
            <person name="Gautier V."/>
            <person name="Ament-Velasquez S.L."/>
            <person name="Kruys A."/>
            <person name="Hutchinson M.I."/>
            <person name="Powell A.J."/>
            <person name="Barry K."/>
            <person name="Miller A.N."/>
            <person name="Grigoriev I.V."/>
            <person name="Debuchy R."/>
            <person name="Gladieux P."/>
            <person name="Thoren M.H."/>
            <person name="Johannesson H."/>
        </authorList>
    </citation>
    <scope>NUCLEOTIDE SEQUENCE</scope>
    <source>
        <strain evidence="2">CBS 141.50</strain>
    </source>
</reference>
<organism evidence="2 3">
    <name type="scientific">Dichotomopilus funicola</name>
    <dbReference type="NCBI Taxonomy" id="1934379"/>
    <lineage>
        <taxon>Eukaryota</taxon>
        <taxon>Fungi</taxon>
        <taxon>Dikarya</taxon>
        <taxon>Ascomycota</taxon>
        <taxon>Pezizomycotina</taxon>
        <taxon>Sordariomycetes</taxon>
        <taxon>Sordariomycetidae</taxon>
        <taxon>Sordariales</taxon>
        <taxon>Chaetomiaceae</taxon>
        <taxon>Dichotomopilus</taxon>
    </lineage>
</organism>
<protein>
    <submittedName>
        <fullName evidence="2">Uncharacterized protein</fullName>
    </submittedName>
</protein>
<evidence type="ECO:0000256" key="1">
    <source>
        <dbReference type="SAM" id="MobiDB-lite"/>
    </source>
</evidence>
<dbReference type="Proteomes" id="UP001302676">
    <property type="component" value="Unassembled WGS sequence"/>
</dbReference>
<evidence type="ECO:0000313" key="2">
    <source>
        <dbReference type="EMBL" id="KAK4140966.1"/>
    </source>
</evidence>
<feature type="region of interest" description="Disordered" evidence="1">
    <location>
        <begin position="370"/>
        <end position="389"/>
    </location>
</feature>
<dbReference type="EMBL" id="MU853620">
    <property type="protein sequence ID" value="KAK4140966.1"/>
    <property type="molecule type" value="Genomic_DNA"/>
</dbReference>
<sequence length="564" mass="64363">MAEEAPYRRPGSLDFGRIESLLAARASACEDDIWALREDPGYFSDQMLIYREHRQELIPDTRGQPHPVFKGQMSVFWERVIGNTLLSSHVQLEVFSELRRQAEELRKLQAKYEGKLSPLKDLPEDYLLGILRFRHFINQLAKEWLNDLKTSVVASPPLRSWFVRQPAQDIKMILIQGKPGHKKAKVEGELLWLLQTLWEDGQNLLLARLPDIVDELERLISTEPRARELVSGYIAGRIGDLSILCECLRQVNIYQPWANGYESALMDREKSINKDLEAWKDTWIGVLRMFKSRPVCDSFTLAEPRDKRFFYPVEKRRTKETVDALRQAEANLDAFWGKIDIFLNAKAGDISRSALRKLLSRGRTLQRAPGWVAPAVPDKTKTSKSAPVSIDNDSIYRPLSTLYFELENPPRSTSAPAASQSKTKGKTRGTASQNPPPSVEARLNTLTLNPDNLLDAQPTFAVDARALKVFRALFFSPAVTSTPGEVSWTDFLHAITTGVGFRAEKLYGSVWHFQPPSTLDVERTIQFHEPHPVGKIPFRTARRMGRRLVRSYGWWVGRFVLKEK</sequence>
<proteinExistence type="predicted"/>
<accession>A0AAN6UY61</accession>
<feature type="region of interest" description="Disordered" evidence="1">
    <location>
        <begin position="407"/>
        <end position="439"/>
    </location>
</feature>
<comment type="caution">
    <text evidence="2">The sequence shown here is derived from an EMBL/GenBank/DDBJ whole genome shotgun (WGS) entry which is preliminary data.</text>
</comment>
<keyword evidence="3" id="KW-1185">Reference proteome</keyword>
<dbReference type="PANTHER" id="PTHR40788">
    <property type="entry name" value="CLR5 DOMAIN-CONTAINING PROTEIN-RELATED"/>
    <property type="match status" value="1"/>
</dbReference>
<dbReference type="RefSeq" id="XP_062634337.1">
    <property type="nucleotide sequence ID" value="XM_062781775.1"/>
</dbReference>
<dbReference type="PANTHER" id="PTHR40788:SF2">
    <property type="entry name" value="CLR5 DOMAIN-CONTAINING PROTEIN"/>
    <property type="match status" value="1"/>
</dbReference>